<dbReference type="SUPFAM" id="SSF52980">
    <property type="entry name" value="Restriction endonuclease-like"/>
    <property type="match status" value="1"/>
</dbReference>
<dbReference type="GO" id="GO:0005524">
    <property type="term" value="F:ATP binding"/>
    <property type="evidence" value="ECO:0007669"/>
    <property type="project" value="UniProtKB-UniRule"/>
</dbReference>
<evidence type="ECO:0000256" key="10">
    <source>
        <dbReference type="ARBA" id="ARBA00023235"/>
    </source>
</evidence>
<evidence type="ECO:0000256" key="6">
    <source>
        <dbReference type="ARBA" id="ARBA00022839"/>
    </source>
</evidence>
<evidence type="ECO:0000313" key="17">
    <source>
        <dbReference type="EMBL" id="TNK89951.1"/>
    </source>
</evidence>
<dbReference type="AlphaFoldDB" id="A0A5C4TJG2"/>
<evidence type="ECO:0000256" key="2">
    <source>
        <dbReference type="ARBA" id="ARBA00022741"/>
    </source>
</evidence>
<dbReference type="Pfam" id="PF12705">
    <property type="entry name" value="PDDEXK_1"/>
    <property type="match status" value="1"/>
</dbReference>
<dbReference type="GO" id="GO:0033202">
    <property type="term" value="C:DNA helicase complex"/>
    <property type="evidence" value="ECO:0007669"/>
    <property type="project" value="TreeGrafter"/>
</dbReference>
<dbReference type="GO" id="GO:0043138">
    <property type="term" value="F:3'-5' DNA helicase activity"/>
    <property type="evidence" value="ECO:0007669"/>
    <property type="project" value="UniProtKB-UniRule"/>
</dbReference>
<comment type="caution">
    <text evidence="17">The sequence shown here is derived from an EMBL/GenBank/DDBJ whole genome shotgun (WGS) entry which is preliminary data.</text>
</comment>
<dbReference type="Pfam" id="PF00580">
    <property type="entry name" value="UvrD-helicase"/>
    <property type="match status" value="2"/>
</dbReference>
<dbReference type="GO" id="GO:0008408">
    <property type="term" value="F:3'-5' exonuclease activity"/>
    <property type="evidence" value="ECO:0007669"/>
    <property type="project" value="UniProtKB-UniRule"/>
</dbReference>
<dbReference type="InterPro" id="IPR038726">
    <property type="entry name" value="PDDEXK_AddAB-type"/>
</dbReference>
<keyword evidence="2 13" id="KW-0547">Nucleotide-binding</keyword>
<dbReference type="InterPro" id="IPR014016">
    <property type="entry name" value="UvrD-like_ATP-bd"/>
</dbReference>
<accession>A0A5C4TJG2</accession>
<evidence type="ECO:0000256" key="11">
    <source>
        <dbReference type="ARBA" id="ARBA00034617"/>
    </source>
</evidence>
<keyword evidence="6 13" id="KW-0269">Exonuclease</keyword>
<dbReference type="Gene3D" id="3.90.320.10">
    <property type="match status" value="1"/>
</dbReference>
<dbReference type="PROSITE" id="PS51198">
    <property type="entry name" value="UVRD_HELICASE_ATP_BIND"/>
    <property type="match status" value="1"/>
</dbReference>
<comment type="catalytic activity">
    <reaction evidence="12 13">
        <text>ATP + H2O = ADP + phosphate + H(+)</text>
        <dbReference type="Rhea" id="RHEA:13065"/>
        <dbReference type="ChEBI" id="CHEBI:15377"/>
        <dbReference type="ChEBI" id="CHEBI:15378"/>
        <dbReference type="ChEBI" id="CHEBI:30616"/>
        <dbReference type="ChEBI" id="CHEBI:43474"/>
        <dbReference type="ChEBI" id="CHEBI:456216"/>
        <dbReference type="EC" id="5.6.2.4"/>
    </reaction>
</comment>
<evidence type="ECO:0000256" key="12">
    <source>
        <dbReference type="ARBA" id="ARBA00048988"/>
    </source>
</evidence>
<dbReference type="Proteomes" id="UP000313312">
    <property type="component" value="Unassembled WGS sequence"/>
</dbReference>
<comment type="cofactor">
    <cofactor evidence="13">
        <name>Mg(2+)</name>
        <dbReference type="ChEBI" id="CHEBI:18420"/>
    </cofactor>
</comment>
<evidence type="ECO:0000256" key="14">
    <source>
        <dbReference type="PROSITE-ProRule" id="PRU00560"/>
    </source>
</evidence>
<proteinExistence type="inferred from homology"/>
<keyword evidence="10 13" id="KW-0413">Isomerase</keyword>
<comment type="subunit">
    <text evidence="13">Heterodimer of AddA and AddB/RexB.</text>
</comment>
<feature type="domain" description="UvrD-like helicase ATP-binding" evidence="15">
    <location>
        <begin position="9"/>
        <end position="483"/>
    </location>
</feature>
<feature type="domain" description="UvrD-like helicase C-terminal" evidence="16">
    <location>
        <begin position="511"/>
        <end position="804"/>
    </location>
</feature>
<reference evidence="17 18" key="1">
    <citation type="submission" date="2018-05" db="EMBL/GenBank/DDBJ databases">
        <title>Lactobacillus sanfranciscensis Ah4 draft denome sequence.</title>
        <authorList>
            <person name="Zhang G."/>
        </authorList>
    </citation>
    <scope>NUCLEOTIDE SEQUENCE [LARGE SCALE GENOMIC DNA]</scope>
    <source>
        <strain evidence="17 18">Ah4</strain>
    </source>
</reference>
<dbReference type="GO" id="GO:0005829">
    <property type="term" value="C:cytosol"/>
    <property type="evidence" value="ECO:0007669"/>
    <property type="project" value="TreeGrafter"/>
</dbReference>
<evidence type="ECO:0000256" key="13">
    <source>
        <dbReference type="HAMAP-Rule" id="MF_01451"/>
    </source>
</evidence>
<dbReference type="EC" id="5.6.2.4" evidence="13"/>
<keyword evidence="4 13" id="KW-0378">Hydrolase</keyword>
<gene>
    <name evidence="13 17" type="primary">addA</name>
    <name evidence="17" type="ORF">DID87_06065</name>
</gene>
<dbReference type="Gene3D" id="3.40.50.300">
    <property type="entry name" value="P-loop containing nucleotide triphosphate hydrolases"/>
    <property type="match status" value="4"/>
</dbReference>
<protein>
    <recommendedName>
        <fullName evidence="13">ATP-dependent helicase/nuclease subunit A</fullName>
        <ecNumber evidence="13">3.1.-.-</ecNumber>
        <ecNumber evidence="13">5.6.2.4</ecNumber>
    </recommendedName>
    <alternativeName>
        <fullName evidence="13">ATP-dependent helicase/nuclease AddA</fullName>
    </alternativeName>
    <alternativeName>
        <fullName evidence="13">DNA 3'-5' helicase AddA</fullName>
    </alternativeName>
</protein>
<evidence type="ECO:0000256" key="3">
    <source>
        <dbReference type="ARBA" id="ARBA00022763"/>
    </source>
</evidence>
<feature type="binding site" evidence="14">
    <location>
        <begin position="30"/>
        <end position="37"/>
    </location>
    <ligand>
        <name>ATP</name>
        <dbReference type="ChEBI" id="CHEBI:30616"/>
    </ligand>
</feature>
<dbReference type="InterPro" id="IPR014017">
    <property type="entry name" value="DNA_helicase_UvrD-like_C"/>
</dbReference>
<keyword evidence="8 13" id="KW-0238">DNA-binding</keyword>
<comment type="catalytic activity">
    <reaction evidence="11 13">
        <text>Couples ATP hydrolysis with the unwinding of duplex DNA by translocating in the 3'-5' direction.</text>
        <dbReference type="EC" id="5.6.2.4"/>
    </reaction>
</comment>
<keyword evidence="5 13" id="KW-0347">Helicase</keyword>
<evidence type="ECO:0000259" key="16">
    <source>
        <dbReference type="PROSITE" id="PS51217"/>
    </source>
</evidence>
<dbReference type="InterPro" id="IPR014152">
    <property type="entry name" value="AddA"/>
</dbReference>
<keyword evidence="7 13" id="KW-0067">ATP-binding</keyword>
<comment type="function">
    <text evidence="13">The heterodimer acts as both an ATP-dependent DNA helicase and an ATP-dependent, dual-direction single-stranded exonuclease. Recognizes the chi site generating a DNA molecule suitable for the initiation of homologous recombination. The AddA nuclease domain is required for chi fragment generation; this subunit has the helicase and 3' -&gt; 5' nuclease activities.</text>
</comment>
<dbReference type="Pfam" id="PF13361">
    <property type="entry name" value="UvrD_C"/>
    <property type="match status" value="1"/>
</dbReference>
<sequence length="1245" mass="143787">MAKKRTDVPWTDGQWHAIHDVFKGNALVSASAGSGKTSVLTERVMDKITGTEQRPGINVDQLLIVTFTNAAAKEMRDRIGAKLREKVNNANTDEEKHYFLKQLRKLNSAHIETMDAFCQWLVKKYYYIINLDPDFRILTDVSELGIIRDRVWNDLREQLYADDHDGSFARLTRNFSNDRSDEGLTDVLFKLYDFANVNQNPQQWIDQLTDFYQIDGSLTNSKLYQKYLLPDIENKLNQMISGYQQQIEKAENNGITKLADFLQAEVAKFQDLKNAVKTLDWDSLRKVLNEFKWDRFPSISKKTADEAQLLVKDQIKGVRDTTKSTLMKLTQKYFFANEADNLTAIENSQKIIAKLVEVEHQFTEAYQTAKRKKHAYEFIDIEHFALDILTGTDEDSQNLRHEFQQYFAEIMVDEYQDNNHLQDAILNSMKNTQHENMFMVGDVKQSIYRFRLADPSMFMEKFNDYPVSENDTRIMLPDNFRSVKNVDDFTNLIFSQIMNVDLGEIDYTGDAHLKFGAKKYPDILDTKTELMLYADDEQVNDEKEQLVTNEQRQVEMIAEKITDMMDNHYQVYDKAKTTRDLEYGDIAILSATKHNNFDISSIFADYQIPVAIDGSESYFKTTEVQIMMSLLQIIDNPYQDIPLAAVLRSPMVQMDENQMAFLRINHKTGNYFQSVLEFKNKFDQQTNTEFGEIVLQKVKVFLNQLNDFKDYAIKHSLAELIWYIYDQTGFLDYVGGMPAGKKRQANLHALYQRAEEYERNGFKGLFAFVQFVKRLQNRDDDLAEATADVDPNSVTVKTIHGSKGLEYPVVILMDATHGFNRMDLMNSFILDDNLGLGIQYFDAKRHEKIPTLQYLAINNLAEKRMLAEEMRKLYVALTRAKQKLIITGIAKSDKKHSAEDAMLESWDKASQSDELVLSESLRSDAKNFMDWIGTALARHPIYREAFGIDNDVRLLTGDQANFTVQFKELKDFQSGLPKYAEVEISQKEVKAGVTADYIKQIMNFKYEYPDATKTTAYQSVSEIKGQFDDPDIIQLGSLAAKNEVLKNTRYNNETFAEPQFLQTAQAPNSREIGTATHLVFQKLNVYERVDLDAINTLIVQLVADKLLTQAVADKINRDAILSFYQSELGKRILRYPENLHREVPFSLIINAGEIFSEFQNDADQKILVHGIIDGYFEDPEQGTTLFDYKTSFVNPNHPDDDIQKIRETYNGQLNLYAKALEDILKQPIQHKYLYLLSNQEFLEIE</sequence>
<dbReference type="PROSITE" id="PS51217">
    <property type="entry name" value="UVRD_HELICASE_CTER"/>
    <property type="match status" value="1"/>
</dbReference>
<dbReference type="GO" id="GO:0016887">
    <property type="term" value="F:ATP hydrolysis activity"/>
    <property type="evidence" value="ECO:0007669"/>
    <property type="project" value="RHEA"/>
</dbReference>
<comment type="similarity">
    <text evidence="13">Belongs to the helicase family. AddA subfamily.</text>
</comment>
<evidence type="ECO:0000259" key="15">
    <source>
        <dbReference type="PROSITE" id="PS51198"/>
    </source>
</evidence>
<evidence type="ECO:0000313" key="18">
    <source>
        <dbReference type="Proteomes" id="UP000313312"/>
    </source>
</evidence>
<evidence type="ECO:0000256" key="8">
    <source>
        <dbReference type="ARBA" id="ARBA00023125"/>
    </source>
</evidence>
<dbReference type="PANTHER" id="PTHR11070">
    <property type="entry name" value="UVRD / RECB / PCRA DNA HELICASE FAMILY MEMBER"/>
    <property type="match status" value="1"/>
</dbReference>
<organism evidence="17 18">
    <name type="scientific">Fructilactobacillus sanfranciscensis</name>
    <name type="common">Lactobacillus sanfranciscensis</name>
    <dbReference type="NCBI Taxonomy" id="1625"/>
    <lineage>
        <taxon>Bacteria</taxon>
        <taxon>Bacillati</taxon>
        <taxon>Bacillota</taxon>
        <taxon>Bacilli</taxon>
        <taxon>Lactobacillales</taxon>
        <taxon>Lactobacillaceae</taxon>
        <taxon>Fructilactobacillus</taxon>
    </lineage>
</organism>
<dbReference type="EMBL" id="QFCR01000024">
    <property type="protein sequence ID" value="TNK89951.1"/>
    <property type="molecule type" value="Genomic_DNA"/>
</dbReference>
<dbReference type="InterPro" id="IPR011604">
    <property type="entry name" value="PDDEXK-like_dom_sf"/>
</dbReference>
<dbReference type="HAMAP" id="MF_01451">
    <property type="entry name" value="AddA"/>
    <property type="match status" value="1"/>
</dbReference>
<dbReference type="InterPro" id="IPR011335">
    <property type="entry name" value="Restrct_endonuc-II-like"/>
</dbReference>
<evidence type="ECO:0000256" key="1">
    <source>
        <dbReference type="ARBA" id="ARBA00022722"/>
    </source>
</evidence>
<keyword evidence="9 13" id="KW-0234">DNA repair</keyword>
<dbReference type="NCBIfam" id="TIGR02785">
    <property type="entry name" value="addA_Gpos"/>
    <property type="match status" value="1"/>
</dbReference>
<evidence type="ECO:0000256" key="9">
    <source>
        <dbReference type="ARBA" id="ARBA00023204"/>
    </source>
</evidence>
<evidence type="ECO:0000256" key="5">
    <source>
        <dbReference type="ARBA" id="ARBA00022806"/>
    </source>
</evidence>
<dbReference type="PANTHER" id="PTHR11070:SF48">
    <property type="entry name" value="ATP-DEPENDENT HELICASE_NUCLEASE SUBUNIT A"/>
    <property type="match status" value="1"/>
</dbReference>
<dbReference type="EC" id="3.1.-.-" evidence="13"/>
<dbReference type="GO" id="GO:0000724">
    <property type="term" value="P:double-strand break repair via homologous recombination"/>
    <property type="evidence" value="ECO:0007669"/>
    <property type="project" value="UniProtKB-UniRule"/>
</dbReference>
<dbReference type="RefSeq" id="WP_139555225.1">
    <property type="nucleotide sequence ID" value="NZ_QFCR01000024.1"/>
</dbReference>
<name>A0A5C4TJG2_FRUSA</name>
<dbReference type="SUPFAM" id="SSF52540">
    <property type="entry name" value="P-loop containing nucleoside triphosphate hydrolases"/>
    <property type="match status" value="1"/>
</dbReference>
<evidence type="ECO:0000256" key="4">
    <source>
        <dbReference type="ARBA" id="ARBA00022801"/>
    </source>
</evidence>
<dbReference type="InterPro" id="IPR027417">
    <property type="entry name" value="P-loop_NTPase"/>
</dbReference>
<evidence type="ECO:0000256" key="7">
    <source>
        <dbReference type="ARBA" id="ARBA00022840"/>
    </source>
</evidence>
<keyword evidence="3 13" id="KW-0227">DNA damage</keyword>
<dbReference type="GO" id="GO:0003690">
    <property type="term" value="F:double-stranded DNA binding"/>
    <property type="evidence" value="ECO:0007669"/>
    <property type="project" value="UniProtKB-UniRule"/>
</dbReference>
<keyword evidence="1 13" id="KW-0540">Nuclease</keyword>
<dbReference type="InterPro" id="IPR000212">
    <property type="entry name" value="DNA_helicase_UvrD/REP"/>
</dbReference>